<dbReference type="PANTHER" id="PTHR18945">
    <property type="entry name" value="NEUROTRANSMITTER GATED ION CHANNEL"/>
    <property type="match status" value="1"/>
</dbReference>
<evidence type="ECO:0000256" key="2">
    <source>
        <dbReference type="ARBA" id="ARBA00022692"/>
    </source>
</evidence>
<comment type="similarity">
    <text evidence="5">Belongs to the ligand-gated ion channel (TC 1.A.9) family.</text>
</comment>
<dbReference type="SUPFAM" id="SSF63712">
    <property type="entry name" value="Nicotinic receptor ligand binding domain-like"/>
    <property type="match status" value="1"/>
</dbReference>
<dbReference type="Proteomes" id="UP001186944">
    <property type="component" value="Unassembled WGS sequence"/>
</dbReference>
<dbReference type="InterPro" id="IPR036719">
    <property type="entry name" value="Neuro-gated_channel_TM_sf"/>
</dbReference>
<evidence type="ECO:0000256" key="1">
    <source>
        <dbReference type="ARBA" id="ARBA00004141"/>
    </source>
</evidence>
<keyword evidence="5" id="KW-0406">Ion transport</keyword>
<dbReference type="Gene3D" id="2.70.170.10">
    <property type="entry name" value="Neurotransmitter-gated ion-channel ligand-binding domain"/>
    <property type="match status" value="1"/>
</dbReference>
<accession>A0AA89CC84</accession>
<dbReference type="GO" id="GO:0005230">
    <property type="term" value="F:extracellular ligand-gated monoatomic ion channel activity"/>
    <property type="evidence" value="ECO:0007669"/>
    <property type="project" value="InterPro"/>
</dbReference>
<evidence type="ECO:0000256" key="3">
    <source>
        <dbReference type="ARBA" id="ARBA00022989"/>
    </source>
</evidence>
<dbReference type="CDD" id="cd18989">
    <property type="entry name" value="LGIC_ECD_cation"/>
    <property type="match status" value="1"/>
</dbReference>
<dbReference type="InterPro" id="IPR006201">
    <property type="entry name" value="Neur_channel"/>
</dbReference>
<keyword evidence="5" id="KW-0813">Transport</keyword>
<dbReference type="Gene3D" id="1.20.58.390">
    <property type="entry name" value="Neurotransmitter-gated ion-channel transmembrane domain"/>
    <property type="match status" value="1"/>
</dbReference>
<protein>
    <submittedName>
        <fullName evidence="8">Uncharacterized protein</fullName>
    </submittedName>
</protein>
<keyword evidence="5" id="KW-0407">Ion channel</keyword>
<feature type="transmembrane region" description="Helical" evidence="5">
    <location>
        <begin position="233"/>
        <end position="252"/>
    </location>
</feature>
<dbReference type="Pfam" id="PF02932">
    <property type="entry name" value="Neur_chan_memb"/>
    <property type="match status" value="1"/>
</dbReference>
<evidence type="ECO:0000313" key="8">
    <source>
        <dbReference type="EMBL" id="KAK3105114.1"/>
    </source>
</evidence>
<evidence type="ECO:0000313" key="9">
    <source>
        <dbReference type="Proteomes" id="UP001186944"/>
    </source>
</evidence>
<dbReference type="Pfam" id="PF02931">
    <property type="entry name" value="Neur_chan_LBD"/>
    <property type="match status" value="1"/>
</dbReference>
<dbReference type="InterPro" id="IPR038050">
    <property type="entry name" value="Neuro_actylchol_rec"/>
</dbReference>
<proteinExistence type="inferred from homology"/>
<dbReference type="InterPro" id="IPR036734">
    <property type="entry name" value="Neur_chan_lig-bd_sf"/>
</dbReference>
<evidence type="ECO:0000259" key="7">
    <source>
        <dbReference type="Pfam" id="PF02932"/>
    </source>
</evidence>
<feature type="domain" description="Neurotransmitter-gated ion-channel transmembrane" evidence="7">
    <location>
        <begin position="211"/>
        <end position="285"/>
    </location>
</feature>
<dbReference type="InterPro" id="IPR006202">
    <property type="entry name" value="Neur_chan_lig-bd"/>
</dbReference>
<dbReference type="CDD" id="cd19051">
    <property type="entry name" value="LGIC_TM_cation"/>
    <property type="match status" value="1"/>
</dbReference>
<gene>
    <name evidence="8" type="ORF">FSP39_017547</name>
</gene>
<feature type="transmembrane region" description="Helical" evidence="5">
    <location>
        <begin position="264"/>
        <end position="286"/>
    </location>
</feature>
<name>A0AA89CC84_PINIB</name>
<reference evidence="8" key="1">
    <citation type="submission" date="2019-08" db="EMBL/GenBank/DDBJ databases">
        <title>The improved chromosome-level genome for the pearl oyster Pinctada fucata martensii using PacBio sequencing and Hi-C.</title>
        <authorList>
            <person name="Zheng Z."/>
        </authorList>
    </citation>
    <scope>NUCLEOTIDE SEQUENCE</scope>
    <source>
        <strain evidence="8">ZZ-2019</strain>
        <tissue evidence="8">Adductor muscle</tissue>
    </source>
</reference>
<dbReference type="FunFam" id="2.70.170.10:FF:000028">
    <property type="entry name" value="AcetylCholine Receptor"/>
    <property type="match status" value="1"/>
</dbReference>
<dbReference type="InterPro" id="IPR018000">
    <property type="entry name" value="Neurotransmitter_ion_chnl_CS"/>
</dbReference>
<feature type="domain" description="Neurotransmitter-gated ion-channel ligand-binding" evidence="6">
    <location>
        <begin position="4"/>
        <end position="203"/>
    </location>
</feature>
<feature type="transmembrane region" description="Helical" evidence="5">
    <location>
        <begin position="204"/>
        <end position="227"/>
    </location>
</feature>
<dbReference type="SUPFAM" id="SSF90112">
    <property type="entry name" value="Neurotransmitter-gated ion-channel transmembrane pore"/>
    <property type="match status" value="1"/>
</dbReference>
<comment type="caution">
    <text evidence="8">The sequence shown here is derived from an EMBL/GenBank/DDBJ whole genome shotgun (WGS) entry which is preliminary data.</text>
</comment>
<keyword evidence="2 5" id="KW-0812">Transmembrane</keyword>
<dbReference type="EMBL" id="VSWD01000004">
    <property type="protein sequence ID" value="KAK3105114.1"/>
    <property type="molecule type" value="Genomic_DNA"/>
</dbReference>
<dbReference type="GO" id="GO:0016020">
    <property type="term" value="C:membrane"/>
    <property type="evidence" value="ECO:0007669"/>
    <property type="project" value="UniProtKB-SubCell"/>
</dbReference>
<comment type="caution">
    <text evidence="5">Lacks conserved residue(s) required for the propagation of feature annotation.</text>
</comment>
<evidence type="ECO:0000259" key="6">
    <source>
        <dbReference type="Pfam" id="PF02931"/>
    </source>
</evidence>
<keyword evidence="9" id="KW-1185">Reference proteome</keyword>
<sequence length="299" mass="34059">MPANLFNDIFANYDKRIRPIDDQSQPVTLKVSYYLNSINELNAITETLTTSGYLILQWKDSGLAWNPSDYNNITRTYIPQDDVWKPDFVLQNGKAKIKELGGDFYYVSVSHNGLVTWYPYEVFTTKCSIDMTYYPYDVQSCDMKFTVWSYRAEDVNVSSKTAFRLTYFERSHIWDVKSTNAQVSVYDGGYVIVLYRLVLQRKPAFFILNILFPIALISFIMNIVFIIPTVSGSKIGFSVTIFLTFAVFLTVVSSQLPTNSENTAIISTYIVVEISFSVLMLLVSALSSKTAAPWGRKDS</sequence>
<dbReference type="PROSITE" id="PS00236">
    <property type="entry name" value="NEUROTR_ION_CHANNEL"/>
    <property type="match status" value="1"/>
</dbReference>
<evidence type="ECO:0000256" key="4">
    <source>
        <dbReference type="ARBA" id="ARBA00023136"/>
    </source>
</evidence>
<evidence type="ECO:0000256" key="5">
    <source>
        <dbReference type="RuleBase" id="RU000687"/>
    </source>
</evidence>
<dbReference type="PRINTS" id="PR00252">
    <property type="entry name" value="NRIONCHANNEL"/>
</dbReference>
<comment type="subcellular location">
    <subcellularLocation>
        <location evidence="1">Membrane</location>
        <topology evidence="1">Multi-pass membrane protein</topology>
    </subcellularLocation>
</comment>
<dbReference type="GO" id="GO:0004888">
    <property type="term" value="F:transmembrane signaling receptor activity"/>
    <property type="evidence" value="ECO:0007669"/>
    <property type="project" value="InterPro"/>
</dbReference>
<keyword evidence="3 5" id="KW-1133">Transmembrane helix</keyword>
<dbReference type="AlphaFoldDB" id="A0AA89CC84"/>
<keyword evidence="4 5" id="KW-0472">Membrane</keyword>
<organism evidence="8 9">
    <name type="scientific">Pinctada imbricata</name>
    <name type="common">Atlantic pearl-oyster</name>
    <name type="synonym">Pinctada martensii</name>
    <dbReference type="NCBI Taxonomy" id="66713"/>
    <lineage>
        <taxon>Eukaryota</taxon>
        <taxon>Metazoa</taxon>
        <taxon>Spiralia</taxon>
        <taxon>Lophotrochozoa</taxon>
        <taxon>Mollusca</taxon>
        <taxon>Bivalvia</taxon>
        <taxon>Autobranchia</taxon>
        <taxon>Pteriomorphia</taxon>
        <taxon>Pterioida</taxon>
        <taxon>Pterioidea</taxon>
        <taxon>Pteriidae</taxon>
        <taxon>Pinctada</taxon>
    </lineage>
</organism>
<dbReference type="InterPro" id="IPR006029">
    <property type="entry name" value="Neurotrans-gated_channel_TM"/>
</dbReference>